<dbReference type="NCBIfam" id="TIGR02595">
    <property type="entry name" value="PEP_CTERM"/>
    <property type="match status" value="1"/>
</dbReference>
<evidence type="ECO:0000256" key="1">
    <source>
        <dbReference type="SAM" id="SignalP"/>
    </source>
</evidence>
<accession>A0A1I0H2K7</accession>
<name>A0A1I0H2K7_THASX</name>
<evidence type="ECO:0000259" key="2">
    <source>
        <dbReference type="Pfam" id="PF07589"/>
    </source>
</evidence>
<proteinExistence type="predicted"/>
<evidence type="ECO:0000313" key="3">
    <source>
        <dbReference type="EMBL" id="SET77716.1"/>
    </source>
</evidence>
<keyword evidence="4" id="KW-1185">Reference proteome</keyword>
<feature type="domain" description="Ice-binding protein C-terminal" evidence="2">
    <location>
        <begin position="208"/>
        <end position="229"/>
    </location>
</feature>
<dbReference type="OrthoDB" id="6388934at2"/>
<reference evidence="3 4" key="1">
    <citation type="submission" date="2016-10" db="EMBL/GenBank/DDBJ databases">
        <authorList>
            <person name="de Groot N.N."/>
        </authorList>
    </citation>
    <scope>NUCLEOTIDE SEQUENCE [LARGE SCALE GENOMIC DNA]</scope>
    <source>
        <strain evidence="3 4">DSM 19706</strain>
    </source>
</reference>
<evidence type="ECO:0000313" key="4">
    <source>
        <dbReference type="Proteomes" id="UP000199308"/>
    </source>
</evidence>
<dbReference type="Proteomes" id="UP000199308">
    <property type="component" value="Unassembled WGS sequence"/>
</dbReference>
<dbReference type="AlphaFoldDB" id="A0A1I0H2K7"/>
<dbReference type="InterPro" id="IPR013424">
    <property type="entry name" value="Ice-binding_C"/>
</dbReference>
<dbReference type="RefSeq" id="WP_093331445.1">
    <property type="nucleotide sequence ID" value="NZ_AP027363.1"/>
</dbReference>
<dbReference type="Pfam" id="PF07589">
    <property type="entry name" value="PEP-CTERM"/>
    <property type="match status" value="1"/>
</dbReference>
<gene>
    <name evidence="3" type="ORF">SAMN05660429_02655</name>
</gene>
<feature type="signal peptide" evidence="1">
    <location>
        <begin position="1"/>
        <end position="23"/>
    </location>
</feature>
<feature type="chain" id="PRO_5011600166" evidence="1">
    <location>
        <begin position="24"/>
        <end position="232"/>
    </location>
</feature>
<dbReference type="STRING" id="349064.SAMN05660429_02655"/>
<sequence>MCKLHLRKIIACLLVILMPAANAGIISMTVEDRSVDISGLVHTDNRAPEDDIDLDLKSLFESGAILRALAPISDLTNYTSAWDQANCGYKGRYNCDYATITHVSFDVDAGFGGILNLDLGLDAGFGAEVHVSHAASLMFGSDSPDQATDLWWRVNWGHNDVFNVAYQLPSDEIVTVDLFFAERCCFGVSTLQTSYIPLPASAPRPDASVPEPSTLAIFALGLLGLASRKSLV</sequence>
<dbReference type="EMBL" id="FOHK01000014">
    <property type="protein sequence ID" value="SET77716.1"/>
    <property type="molecule type" value="Genomic_DNA"/>
</dbReference>
<organism evidence="3 4">
    <name type="scientific">Thalassotalea agarivorans</name>
    <name type="common">Thalassomonas agarivorans</name>
    <dbReference type="NCBI Taxonomy" id="349064"/>
    <lineage>
        <taxon>Bacteria</taxon>
        <taxon>Pseudomonadati</taxon>
        <taxon>Pseudomonadota</taxon>
        <taxon>Gammaproteobacteria</taxon>
        <taxon>Alteromonadales</taxon>
        <taxon>Colwelliaceae</taxon>
        <taxon>Thalassotalea</taxon>
    </lineage>
</organism>
<protein>
    <submittedName>
        <fullName evidence="3">PEP-CTERM protein-sorting domain-containing protein</fullName>
    </submittedName>
</protein>
<keyword evidence="1" id="KW-0732">Signal</keyword>